<dbReference type="Gene3D" id="3.40.50.1110">
    <property type="entry name" value="SGNH hydrolase"/>
    <property type="match status" value="1"/>
</dbReference>
<accession>A0A0D8Y2Q0</accession>
<proteinExistence type="predicted"/>
<gene>
    <name evidence="1" type="ORF">DICVIV_05036</name>
</gene>
<evidence type="ECO:0008006" key="3">
    <source>
        <dbReference type="Google" id="ProtNLM"/>
    </source>
</evidence>
<sequence length="277" mass="31468">PREFRCPSLIVFGDTLSDDGVEAVGESHGFVRNSNGKVWPEYVNRMLQCDTWLNSSFFFFYIFFLENVHLQYTNFAYSGAKSGRDNLYFEGWSGVRWQVEKYLESRPYINGEPLIIFQTGGVVDFFAGEKDATDVAANIEASIRNITEAMNSGTLFVLSLLDLSTSPGVRVAEESTGLQQRLGELVSEVNRHLARVVFDFEKGARKLSPKLRIRLLDINPLVLEAMNSLNITEPFTYHSTDTGPRSVYNYAYHDLWNPSTIIHNSLAEEIVKHLQDF</sequence>
<dbReference type="Proteomes" id="UP000053766">
    <property type="component" value="Unassembled WGS sequence"/>
</dbReference>
<evidence type="ECO:0000313" key="2">
    <source>
        <dbReference type="Proteomes" id="UP000053766"/>
    </source>
</evidence>
<feature type="non-terminal residue" evidence="1">
    <location>
        <position position="1"/>
    </location>
</feature>
<name>A0A0D8Y2Q0_DICVI</name>
<dbReference type="EMBL" id="KN716254">
    <property type="protein sequence ID" value="KJH48846.1"/>
    <property type="molecule type" value="Genomic_DNA"/>
</dbReference>
<dbReference type="AlphaFoldDB" id="A0A0D8Y2Q0"/>
<reference evidence="1 2" key="1">
    <citation type="submission" date="2013-11" db="EMBL/GenBank/DDBJ databases">
        <title>Draft genome of the bovine lungworm Dictyocaulus viviparus.</title>
        <authorList>
            <person name="Mitreva M."/>
        </authorList>
    </citation>
    <scope>NUCLEOTIDE SEQUENCE [LARGE SCALE GENOMIC DNA]</scope>
    <source>
        <strain evidence="1 2">HannoverDv2000</strain>
    </source>
</reference>
<organism evidence="1 2">
    <name type="scientific">Dictyocaulus viviparus</name>
    <name type="common">Bovine lungworm</name>
    <dbReference type="NCBI Taxonomy" id="29172"/>
    <lineage>
        <taxon>Eukaryota</taxon>
        <taxon>Metazoa</taxon>
        <taxon>Ecdysozoa</taxon>
        <taxon>Nematoda</taxon>
        <taxon>Chromadorea</taxon>
        <taxon>Rhabditida</taxon>
        <taxon>Rhabditina</taxon>
        <taxon>Rhabditomorpha</taxon>
        <taxon>Strongyloidea</taxon>
        <taxon>Metastrongylidae</taxon>
        <taxon>Dictyocaulus</taxon>
    </lineage>
</organism>
<evidence type="ECO:0000313" key="1">
    <source>
        <dbReference type="EMBL" id="KJH48846.1"/>
    </source>
</evidence>
<protein>
    <recommendedName>
        <fullName evidence="3">GDSL-like protein</fullName>
    </recommendedName>
</protein>
<dbReference type="OrthoDB" id="1600564at2759"/>
<dbReference type="SUPFAM" id="SSF52266">
    <property type="entry name" value="SGNH hydrolase"/>
    <property type="match status" value="1"/>
</dbReference>
<reference evidence="2" key="2">
    <citation type="journal article" date="2016" name="Sci. Rep.">
        <title>Dictyocaulus viviparus genome, variome and transcriptome elucidate lungworm biology and support future intervention.</title>
        <authorList>
            <person name="McNulty S.N."/>
            <person name="Strube C."/>
            <person name="Rosa B.A."/>
            <person name="Martin J.C."/>
            <person name="Tyagi R."/>
            <person name="Choi Y.J."/>
            <person name="Wang Q."/>
            <person name="Hallsworth Pepin K."/>
            <person name="Zhang X."/>
            <person name="Ozersky P."/>
            <person name="Wilson R.K."/>
            <person name="Sternberg P.W."/>
            <person name="Gasser R.B."/>
            <person name="Mitreva M."/>
        </authorList>
    </citation>
    <scope>NUCLEOTIDE SEQUENCE [LARGE SCALE GENOMIC DNA]</scope>
    <source>
        <strain evidence="2">HannoverDv2000</strain>
    </source>
</reference>
<keyword evidence="2" id="KW-1185">Reference proteome</keyword>
<dbReference type="InterPro" id="IPR036514">
    <property type="entry name" value="SGNH_hydro_sf"/>
</dbReference>